<organism evidence="1 2">
    <name type="scientific">Paraburkholderia fungorum</name>
    <dbReference type="NCBI Taxonomy" id="134537"/>
    <lineage>
        <taxon>Bacteria</taxon>
        <taxon>Pseudomonadati</taxon>
        <taxon>Pseudomonadota</taxon>
        <taxon>Betaproteobacteria</taxon>
        <taxon>Burkholderiales</taxon>
        <taxon>Burkholderiaceae</taxon>
        <taxon>Paraburkholderia</taxon>
    </lineage>
</organism>
<dbReference type="EMBL" id="FNKP01000002">
    <property type="protein sequence ID" value="SDR19033.1"/>
    <property type="molecule type" value="Genomic_DNA"/>
</dbReference>
<protein>
    <submittedName>
        <fullName evidence="1">Uncharacterized protein</fullName>
    </submittedName>
</protein>
<dbReference type="RefSeq" id="WP_171910256.1">
    <property type="nucleotide sequence ID" value="NZ_FNKP01000002.1"/>
</dbReference>
<accession>A0A1H1H0Z8</accession>
<proteinExistence type="predicted"/>
<dbReference type="AlphaFoldDB" id="A0A1H1H0Z8"/>
<sequence>MPKFIKPFRGVPEGEIYPKQFDAGDECPSELEAGAKEVGALEGSDKPAKATK</sequence>
<evidence type="ECO:0000313" key="2">
    <source>
        <dbReference type="Proteomes" id="UP000183487"/>
    </source>
</evidence>
<evidence type="ECO:0000313" key="1">
    <source>
        <dbReference type="EMBL" id="SDR19033.1"/>
    </source>
</evidence>
<gene>
    <name evidence="1" type="ORF">SAMN05443245_3432</name>
</gene>
<name>A0A1H1H0Z8_9BURK</name>
<keyword evidence="2" id="KW-1185">Reference proteome</keyword>
<dbReference type="Proteomes" id="UP000183487">
    <property type="component" value="Unassembled WGS sequence"/>
</dbReference>
<reference evidence="2" key="1">
    <citation type="submission" date="2016-10" db="EMBL/GenBank/DDBJ databases">
        <authorList>
            <person name="Varghese N."/>
        </authorList>
    </citation>
    <scope>NUCLEOTIDE SEQUENCE [LARGE SCALE GENOMIC DNA]</scope>
    <source>
        <strain evidence="2">GAS106B</strain>
    </source>
</reference>